<protein>
    <submittedName>
        <fullName evidence="2">Uncharacterized protein</fullName>
    </submittedName>
</protein>
<proteinExistence type="predicted"/>
<comment type="caution">
    <text evidence="2">The sequence shown here is derived from an EMBL/GenBank/DDBJ whole genome shotgun (WGS) entry which is preliminary data.</text>
</comment>
<dbReference type="EMBL" id="BSER01000009">
    <property type="protein sequence ID" value="GLJ95671.1"/>
    <property type="molecule type" value="Genomic_DNA"/>
</dbReference>
<sequence>MNGREHEPGAIEPSHAHTHEERTEQAEGTGVIESLRAPTRDLHEEWRSDATKTVRQLMDEGVDRWEAARRVRWARRQLQRAEEMAAFIEKLAANREARKSAAGRPFPLQTTTTNPTEEVS</sequence>
<evidence type="ECO:0000256" key="1">
    <source>
        <dbReference type="SAM" id="MobiDB-lite"/>
    </source>
</evidence>
<dbReference type="AlphaFoldDB" id="A0A9W6M6A5"/>
<dbReference type="Proteomes" id="UP001142291">
    <property type="component" value="Unassembled WGS sequence"/>
</dbReference>
<name>A0A9W6M6A5_9MICO</name>
<feature type="compositionally biased region" description="Polar residues" evidence="1">
    <location>
        <begin position="108"/>
        <end position="120"/>
    </location>
</feature>
<feature type="region of interest" description="Disordered" evidence="1">
    <location>
        <begin position="1"/>
        <end position="42"/>
    </location>
</feature>
<feature type="compositionally biased region" description="Basic and acidic residues" evidence="1">
    <location>
        <begin position="1"/>
        <end position="25"/>
    </location>
</feature>
<evidence type="ECO:0000313" key="2">
    <source>
        <dbReference type="EMBL" id="GLJ95671.1"/>
    </source>
</evidence>
<accession>A0A9W6M6A5</accession>
<reference evidence="2" key="2">
    <citation type="submission" date="2023-01" db="EMBL/GenBank/DDBJ databases">
        <authorList>
            <person name="Sun Q."/>
            <person name="Evtushenko L."/>
        </authorList>
    </citation>
    <scope>NUCLEOTIDE SEQUENCE</scope>
    <source>
        <strain evidence="2">VKM Ac-1940</strain>
    </source>
</reference>
<reference evidence="2" key="1">
    <citation type="journal article" date="2014" name="Int. J. Syst. Evol. Microbiol.">
        <title>Complete genome sequence of Corynebacterium casei LMG S-19264T (=DSM 44701T), isolated from a smear-ripened cheese.</title>
        <authorList>
            <consortium name="US DOE Joint Genome Institute (JGI-PGF)"/>
            <person name="Walter F."/>
            <person name="Albersmeier A."/>
            <person name="Kalinowski J."/>
            <person name="Ruckert C."/>
        </authorList>
    </citation>
    <scope>NUCLEOTIDE SEQUENCE</scope>
    <source>
        <strain evidence="2">VKM Ac-1940</strain>
    </source>
</reference>
<keyword evidence="3" id="KW-1185">Reference proteome</keyword>
<evidence type="ECO:0000313" key="3">
    <source>
        <dbReference type="Proteomes" id="UP001142291"/>
    </source>
</evidence>
<gene>
    <name evidence="2" type="ORF">GCM10017591_17340</name>
</gene>
<organism evidence="2 3">
    <name type="scientific">Microbacterium dextranolyticum</name>
    <dbReference type="NCBI Taxonomy" id="36806"/>
    <lineage>
        <taxon>Bacteria</taxon>
        <taxon>Bacillati</taxon>
        <taxon>Actinomycetota</taxon>
        <taxon>Actinomycetes</taxon>
        <taxon>Micrococcales</taxon>
        <taxon>Microbacteriaceae</taxon>
        <taxon>Microbacterium</taxon>
    </lineage>
</organism>
<feature type="region of interest" description="Disordered" evidence="1">
    <location>
        <begin position="96"/>
        <end position="120"/>
    </location>
</feature>